<proteinExistence type="inferred from homology"/>
<evidence type="ECO:0000259" key="5">
    <source>
        <dbReference type="Pfam" id="PF00150"/>
    </source>
</evidence>
<feature type="domain" description="Glycoside hydrolase family 5" evidence="5">
    <location>
        <begin position="110"/>
        <end position="392"/>
    </location>
</feature>
<dbReference type="Pfam" id="PF00150">
    <property type="entry name" value="Cellulase"/>
    <property type="match status" value="1"/>
</dbReference>
<dbReference type="PANTHER" id="PTHR31297:SF17">
    <property type="entry name" value="ENDOGLUCANASE"/>
    <property type="match status" value="1"/>
</dbReference>
<evidence type="ECO:0000256" key="3">
    <source>
        <dbReference type="ARBA" id="ARBA00023295"/>
    </source>
</evidence>
<reference evidence="6" key="1">
    <citation type="submission" date="2022-09" db="EMBL/GenBank/DDBJ databases">
        <title>Shewanella sp. KJ10-1 sp.nov, isolated from marine algae.</title>
        <authorList>
            <person name="Butt M."/>
            <person name="Lee J.K."/>
            <person name="Kim J.M."/>
            <person name="Choi D.G."/>
        </authorList>
    </citation>
    <scope>NUCLEOTIDE SEQUENCE</scope>
    <source>
        <strain evidence="6">KJ10-1</strain>
    </source>
</reference>
<gene>
    <name evidence="6" type="ORF">N4T56_11350</name>
</gene>
<sequence length="417" mass="47937">MSVESQVHPQIFAHFNILHSTASSVMDGKLRSFFIDKRLNHFLCLIIFLILFGCGTTDANSNGPEKSVVLSSHYYSDLYAWNHTGGLQQTRLGRGINVGNFLEAPNEGDWTGGRLLVEDDFKKIAKAGFKNVRIPIRWSAHAEKTSPYTINAAFMNRVKDVVGWANSAGLKAIINVHHYTELIRASERNKAHHISRLKVIWQQINQHFPLSEYSRTDVVFELLNEPNGSIHYNDWNKIVENLLAVIWGDMAKQLSDGKQQRIVMVGTADWNIPEMLTKLVLPNYANKNNTIITIHNYKPFHFTHQGAKWVGESRKWIGTTWLGTENDQAPLIKMFDNIARWNAKPERNFEIFLGEFGVYSRYVDPLQQKAWTAFIAREAEKRNISWAYWEYSSSFGAFDNNTQQWRPQLIEALIPKQ</sequence>
<evidence type="ECO:0000313" key="6">
    <source>
        <dbReference type="EMBL" id="MCT8986957.1"/>
    </source>
</evidence>
<evidence type="ECO:0000313" key="7">
    <source>
        <dbReference type="Proteomes" id="UP001431192"/>
    </source>
</evidence>
<protein>
    <submittedName>
        <fullName evidence="6">Glycoside hydrolase family 5 protein</fullName>
    </submittedName>
</protein>
<dbReference type="PANTHER" id="PTHR31297">
    <property type="entry name" value="GLUCAN ENDO-1,6-BETA-GLUCOSIDASE B"/>
    <property type="match status" value="1"/>
</dbReference>
<dbReference type="PROSITE" id="PS00659">
    <property type="entry name" value="GLYCOSYL_HYDROL_F5"/>
    <property type="match status" value="1"/>
</dbReference>
<organism evidence="6 7">
    <name type="scientific">Shewanella phaeophyticola</name>
    <dbReference type="NCBI Taxonomy" id="2978345"/>
    <lineage>
        <taxon>Bacteria</taxon>
        <taxon>Pseudomonadati</taxon>
        <taxon>Pseudomonadota</taxon>
        <taxon>Gammaproteobacteria</taxon>
        <taxon>Alteromonadales</taxon>
        <taxon>Shewanellaceae</taxon>
        <taxon>Shewanella</taxon>
    </lineage>
</organism>
<evidence type="ECO:0000256" key="1">
    <source>
        <dbReference type="ARBA" id="ARBA00022729"/>
    </source>
</evidence>
<dbReference type="InterPro" id="IPR018087">
    <property type="entry name" value="Glyco_hydro_5_CS"/>
</dbReference>
<dbReference type="GO" id="GO:0016787">
    <property type="term" value="F:hydrolase activity"/>
    <property type="evidence" value="ECO:0007669"/>
    <property type="project" value="UniProtKB-KW"/>
</dbReference>
<comment type="caution">
    <text evidence="6">The sequence shown here is derived from an EMBL/GenBank/DDBJ whole genome shotgun (WGS) entry which is preliminary data.</text>
</comment>
<name>A0ABT2P2T7_9GAMM</name>
<dbReference type="InterPro" id="IPR001547">
    <property type="entry name" value="Glyco_hydro_5"/>
</dbReference>
<accession>A0ABT2P2T7</accession>
<dbReference type="Gene3D" id="3.20.20.80">
    <property type="entry name" value="Glycosidases"/>
    <property type="match status" value="1"/>
</dbReference>
<evidence type="ECO:0000256" key="4">
    <source>
        <dbReference type="RuleBase" id="RU361153"/>
    </source>
</evidence>
<dbReference type="RefSeq" id="WP_261733296.1">
    <property type="nucleotide sequence ID" value="NZ_JAODOQ010000001.1"/>
</dbReference>
<keyword evidence="3 4" id="KW-0326">Glycosidase</keyword>
<comment type="similarity">
    <text evidence="4">Belongs to the glycosyl hydrolase 5 (cellulase A) family.</text>
</comment>
<dbReference type="EMBL" id="JAODOQ010000001">
    <property type="protein sequence ID" value="MCT8986957.1"/>
    <property type="molecule type" value="Genomic_DNA"/>
</dbReference>
<keyword evidence="7" id="KW-1185">Reference proteome</keyword>
<keyword evidence="2 4" id="KW-0378">Hydrolase</keyword>
<dbReference type="InterPro" id="IPR017853">
    <property type="entry name" value="GH"/>
</dbReference>
<keyword evidence="1" id="KW-0732">Signal</keyword>
<dbReference type="SUPFAM" id="SSF51445">
    <property type="entry name" value="(Trans)glycosidases"/>
    <property type="match status" value="1"/>
</dbReference>
<evidence type="ECO:0000256" key="2">
    <source>
        <dbReference type="ARBA" id="ARBA00022801"/>
    </source>
</evidence>
<dbReference type="InterPro" id="IPR050386">
    <property type="entry name" value="Glycosyl_hydrolase_5"/>
</dbReference>
<dbReference type="Proteomes" id="UP001431192">
    <property type="component" value="Unassembled WGS sequence"/>
</dbReference>